<dbReference type="AlphaFoldDB" id="A0A0N4WRN8"/>
<sequence>LNGFIIRVPFAKTVALADSGRAGLLSAVTNPEHRGFFSPSWQYLINSSTPAFLTRFQVTTSCGKKILRRPPI</sequence>
<dbReference type="WBParaSite" id="HPLM_0001416201-mRNA-1">
    <property type="protein sequence ID" value="HPLM_0001416201-mRNA-1"/>
    <property type="gene ID" value="HPLM_0001416201"/>
</dbReference>
<protein>
    <submittedName>
        <fullName evidence="1">Transposase</fullName>
    </submittedName>
</protein>
<proteinExistence type="predicted"/>
<name>A0A0N4WRN8_HAEPC</name>
<reference evidence="1" key="1">
    <citation type="submission" date="2016-03" db="UniProtKB">
        <authorList>
            <consortium name="WormBaseParasite"/>
        </authorList>
    </citation>
    <scope>IDENTIFICATION</scope>
</reference>
<evidence type="ECO:0000313" key="1">
    <source>
        <dbReference type="WBParaSite" id="HPLM_0001416201-mRNA-1"/>
    </source>
</evidence>
<accession>A0A0N4WRN8</accession>
<organism evidence="1">
    <name type="scientific">Haemonchus placei</name>
    <name type="common">Barber's pole worm</name>
    <dbReference type="NCBI Taxonomy" id="6290"/>
    <lineage>
        <taxon>Eukaryota</taxon>
        <taxon>Metazoa</taxon>
        <taxon>Ecdysozoa</taxon>
        <taxon>Nematoda</taxon>
        <taxon>Chromadorea</taxon>
        <taxon>Rhabditida</taxon>
        <taxon>Rhabditina</taxon>
        <taxon>Rhabditomorpha</taxon>
        <taxon>Strongyloidea</taxon>
        <taxon>Trichostrongylidae</taxon>
        <taxon>Haemonchus</taxon>
    </lineage>
</organism>